<evidence type="ECO:0000313" key="1">
    <source>
        <dbReference type="EMBL" id="MDR6767484.1"/>
    </source>
</evidence>
<evidence type="ECO:0000313" key="4">
    <source>
        <dbReference type="Proteomes" id="UP001253458"/>
    </source>
</evidence>
<dbReference type="InterPro" id="IPR021254">
    <property type="entry name" value="DUF2806"/>
</dbReference>
<name>A0AAJ2BXM4_ACIDE</name>
<dbReference type="EMBL" id="JAVDTL010000004">
    <property type="protein sequence ID" value="MDR6767484.1"/>
    <property type="molecule type" value="Genomic_DNA"/>
</dbReference>
<comment type="caution">
    <text evidence="1">The sequence shown here is derived from an EMBL/GenBank/DDBJ whole genome shotgun (WGS) entry which is preliminary data.</text>
</comment>
<gene>
    <name evidence="1" type="ORF">J2W88_002765</name>
    <name evidence="2" type="ORF">J2W93_003553</name>
</gene>
<keyword evidence="3" id="KW-1185">Reference proteome</keyword>
<dbReference type="AlphaFoldDB" id="A0AAJ2BXM4"/>
<protein>
    <recommendedName>
        <fullName evidence="5">DUF2806 domain-containing protein</fullName>
    </recommendedName>
</protein>
<evidence type="ECO:0000313" key="2">
    <source>
        <dbReference type="EMBL" id="MDR6838706.1"/>
    </source>
</evidence>
<dbReference type="Proteomes" id="UP001253458">
    <property type="component" value="Unassembled WGS sequence"/>
</dbReference>
<organism evidence="1 4">
    <name type="scientific">Acidovorax delafieldii</name>
    <name type="common">Pseudomonas delafieldii</name>
    <dbReference type="NCBI Taxonomy" id="47920"/>
    <lineage>
        <taxon>Bacteria</taxon>
        <taxon>Pseudomonadati</taxon>
        <taxon>Pseudomonadota</taxon>
        <taxon>Betaproteobacteria</taxon>
        <taxon>Burkholderiales</taxon>
        <taxon>Comamonadaceae</taxon>
        <taxon>Acidovorax</taxon>
    </lineage>
</organism>
<dbReference type="EMBL" id="JAVDTS010000005">
    <property type="protein sequence ID" value="MDR6838706.1"/>
    <property type="molecule type" value="Genomic_DNA"/>
</dbReference>
<proteinExistence type="predicted"/>
<evidence type="ECO:0000313" key="3">
    <source>
        <dbReference type="Proteomes" id="UP001249076"/>
    </source>
</evidence>
<sequence length="348" mass="37793">MSLESPQLLDHIQTTVGAAVDVYAGLPEPVKQNLVTAFNHLCSASMGVVTAHLEGKQREIASRYDARIAINNALALKIAEQASVPEEYVHDAVHKSLEKIVGRQKNKDVIARIAVKELVGGSGIQAHASQVQIEQNDVNQPTRQISVDWLNAFEREAAEITSEEMQLRFGKILAGEIKSPGSFSVRSIRLMSEIESDVAADFAHACSMAVALVIETHGDVRIPTVGLSPGANGLREFGLSYRSLLSLQEVGLLNEESTTCPYRTCIPKVDKFVDGFLLHQGRNHVLIRKPGTPSDDPALIAGISLTHVGRQLFPIVALHPVPEFTESIKKQLDSIGYTLVSADTENPV</sequence>
<accession>A0AAJ2BXM4</accession>
<dbReference type="RefSeq" id="WP_209819967.1">
    <property type="nucleotide sequence ID" value="NZ_JAVDTL010000004.1"/>
</dbReference>
<dbReference type="Pfam" id="PF10987">
    <property type="entry name" value="DUF2806"/>
    <property type="match status" value="1"/>
</dbReference>
<evidence type="ECO:0008006" key="5">
    <source>
        <dbReference type="Google" id="ProtNLM"/>
    </source>
</evidence>
<dbReference type="Proteomes" id="UP001249076">
    <property type="component" value="Unassembled WGS sequence"/>
</dbReference>
<reference evidence="1 3" key="1">
    <citation type="submission" date="2023-07" db="EMBL/GenBank/DDBJ databases">
        <title>Sorghum-associated microbial communities from plants grown in Nebraska, USA.</title>
        <authorList>
            <person name="Schachtman D."/>
        </authorList>
    </citation>
    <scope>NUCLEOTIDE SEQUENCE</scope>
    <source>
        <strain evidence="2 3">BE105</strain>
        <strain evidence="1">BE69</strain>
    </source>
</reference>